<proteinExistence type="predicted"/>
<comment type="caution">
    <text evidence="2">The sequence shown here is derived from an EMBL/GenBank/DDBJ whole genome shotgun (WGS) entry which is preliminary data.</text>
</comment>
<dbReference type="AlphaFoldDB" id="A0A2N5VVW9"/>
<dbReference type="EMBL" id="PGCJ01000051">
    <property type="protein sequence ID" value="PLW54116.1"/>
    <property type="molecule type" value="Genomic_DNA"/>
</dbReference>
<dbReference type="EMBL" id="PGCI01000135">
    <property type="protein sequence ID" value="PLW37940.1"/>
    <property type="molecule type" value="Genomic_DNA"/>
</dbReference>
<evidence type="ECO:0000313" key="1">
    <source>
        <dbReference type="EMBL" id="PLW37940.1"/>
    </source>
</evidence>
<dbReference type="Proteomes" id="UP000235392">
    <property type="component" value="Unassembled WGS sequence"/>
</dbReference>
<reference evidence="3 4" key="1">
    <citation type="submission" date="2017-11" db="EMBL/GenBank/DDBJ databases">
        <title>De novo assembly and phasing of dikaryotic genomes from two isolates of Puccinia coronata f. sp. avenae, the causal agent of oat crown rust.</title>
        <authorList>
            <person name="Miller M.E."/>
            <person name="Zhang Y."/>
            <person name="Omidvar V."/>
            <person name="Sperschneider J."/>
            <person name="Schwessinger B."/>
            <person name="Raley C."/>
            <person name="Palmer J.M."/>
            <person name="Garnica D."/>
            <person name="Upadhyaya N."/>
            <person name="Rathjen J."/>
            <person name="Taylor J.M."/>
            <person name="Park R.F."/>
            <person name="Dodds P.N."/>
            <person name="Hirsch C.D."/>
            <person name="Kianian S.F."/>
            <person name="Figueroa M."/>
        </authorList>
    </citation>
    <scope>NUCLEOTIDE SEQUENCE [LARGE SCALE GENOMIC DNA]</scope>
    <source>
        <strain evidence="2">12NC29</strain>
        <strain evidence="1">12SD80</strain>
    </source>
</reference>
<organism evidence="2 3">
    <name type="scientific">Puccinia coronata f. sp. avenae</name>
    <dbReference type="NCBI Taxonomy" id="200324"/>
    <lineage>
        <taxon>Eukaryota</taxon>
        <taxon>Fungi</taxon>
        <taxon>Dikarya</taxon>
        <taxon>Basidiomycota</taxon>
        <taxon>Pucciniomycotina</taxon>
        <taxon>Pucciniomycetes</taxon>
        <taxon>Pucciniales</taxon>
        <taxon>Pucciniaceae</taxon>
        <taxon>Puccinia</taxon>
    </lineage>
</organism>
<dbReference type="Proteomes" id="UP000235388">
    <property type="component" value="Unassembled WGS sequence"/>
</dbReference>
<protein>
    <submittedName>
        <fullName evidence="2">Uncharacterized protein</fullName>
    </submittedName>
</protein>
<name>A0A2N5VVW9_9BASI</name>
<evidence type="ECO:0000313" key="2">
    <source>
        <dbReference type="EMBL" id="PLW54116.1"/>
    </source>
</evidence>
<sequence length="128" mass="14100">MLFVRKHTLIRPPAPHCSTGKNNGRAAKYAIVSSRRAIVKSSHEDVNRQLSFVTFVWITIVSGYGMLRSPLPGHEAEQRDAPANQLLASSGSFLLPLIYSFPPSAHAVLGPCHSRRMTQRLAASQLRP</sequence>
<keyword evidence="3" id="KW-1185">Reference proteome</keyword>
<gene>
    <name evidence="2" type="ORF">PCANC_06403</name>
    <name evidence="1" type="ORF">PCASD_10026</name>
</gene>
<accession>A0A2N5VVW9</accession>
<evidence type="ECO:0000313" key="3">
    <source>
        <dbReference type="Proteomes" id="UP000235388"/>
    </source>
</evidence>
<evidence type="ECO:0000313" key="4">
    <source>
        <dbReference type="Proteomes" id="UP000235392"/>
    </source>
</evidence>